<dbReference type="InterPro" id="IPR007310">
    <property type="entry name" value="Aerobactin_biosyn_IucA/IucC_N"/>
</dbReference>
<dbReference type="InterPro" id="IPR022770">
    <property type="entry name" value="IucA/IucC-like_C"/>
</dbReference>
<dbReference type="Pfam" id="PF06276">
    <property type="entry name" value="FhuF"/>
    <property type="match status" value="1"/>
</dbReference>
<protein>
    <recommendedName>
        <fullName evidence="5">Siderophore synthetase component</fullName>
    </recommendedName>
</protein>
<sequence length="603" mass="64799">MTTTTATPTPTGWPTTARLVAALVNEQLVASATVHLPADVPDAVRALFLVNGPIAKLVPLGTSNNDGVTALYVQLTPRPVPTGTRFIPFLDPTDLVGPHVVLSTTSSKPTTSSDPAAIWTAFATGAAPFTSAAAVTRIAHELGVSARVQSLISTLPLPQAPTLDADPVVWEHAVVEGHPMHPMHRARAARAPVRDEDVVSRDALEAQLYPGVRFVAVLRSAVGAHGHFSAEVEPAMRKWVRDRVKDDKDAVALLDDPHRTLLPIHPLHVPVVATLFPAPVAHLLPEAATLACAAQASLRTVVPEDRTWPLLQFAIKLPVFVVTTSALRTVSAPSVHNGPVISQIARLATTDVRDLLTVLEEPAACGSIHADADVVKALAAIFRHTTPRGYVVCAAVVEHPVNDSVPHVARYVSVGLEREWIARYADVLLAAFLPPYVRHGLAFEAHLQNTLVKLDPVSGEAVGFAVRDFGGIDLHPPTFAAVHGADLIDQLHPQSPILADSMRAGAVLLYHALIMGHLHRLVRVLVRDVTEHAKVWSAVREVVERHVPKGSVLEEVWLKQRTVPGKAFLRMKLLDTARDTQYVEVPNFLMQGRNAVDGAGADV</sequence>
<reference evidence="4" key="2">
    <citation type="submission" date="2009-11" db="EMBL/GenBank/DDBJ databases">
        <title>The Genome Sequence of Allomyces macrogynus strain ATCC 38327.</title>
        <authorList>
            <consortium name="The Broad Institute Genome Sequencing Platform"/>
            <person name="Russ C."/>
            <person name="Cuomo C."/>
            <person name="Shea T."/>
            <person name="Young S.K."/>
            <person name="Zeng Q."/>
            <person name="Koehrsen M."/>
            <person name="Haas B."/>
            <person name="Borodovsky M."/>
            <person name="Guigo R."/>
            <person name="Alvarado L."/>
            <person name="Berlin A."/>
            <person name="Borenstein D."/>
            <person name="Chen Z."/>
            <person name="Engels R."/>
            <person name="Freedman E."/>
            <person name="Gellesch M."/>
            <person name="Goldberg J."/>
            <person name="Griggs A."/>
            <person name="Gujja S."/>
            <person name="Heiman D."/>
            <person name="Hepburn T."/>
            <person name="Howarth C."/>
            <person name="Jen D."/>
            <person name="Larson L."/>
            <person name="Lewis B."/>
            <person name="Mehta T."/>
            <person name="Park D."/>
            <person name="Pearson M."/>
            <person name="Roberts A."/>
            <person name="Saif S."/>
            <person name="Shenoy N."/>
            <person name="Sisk P."/>
            <person name="Stolte C."/>
            <person name="Sykes S."/>
            <person name="Walk T."/>
            <person name="White J."/>
            <person name="Yandava C."/>
            <person name="Burger G."/>
            <person name="Gray M.W."/>
            <person name="Holland P.W.H."/>
            <person name="King N."/>
            <person name="Lang F.B.F."/>
            <person name="Roger A.J."/>
            <person name="Ruiz-Trillo I."/>
            <person name="Lander E."/>
            <person name="Nusbaum C."/>
        </authorList>
    </citation>
    <scope>NUCLEOTIDE SEQUENCE [LARGE SCALE GENOMIC DNA]</scope>
    <source>
        <strain evidence="4">ATCC 38327</strain>
    </source>
</reference>
<dbReference type="Gene3D" id="1.10.510.40">
    <property type="match status" value="1"/>
</dbReference>
<dbReference type="STRING" id="578462.A0A0L0TE41"/>
<gene>
    <name evidence="3" type="ORF">AMAG_17172</name>
</gene>
<dbReference type="PANTHER" id="PTHR34384:SF5">
    <property type="entry name" value="L-2,3-DIAMINOPROPANOATE--CITRATE LIGASE"/>
    <property type="match status" value="1"/>
</dbReference>
<dbReference type="GO" id="GO:0016881">
    <property type="term" value="F:acid-amino acid ligase activity"/>
    <property type="evidence" value="ECO:0007669"/>
    <property type="project" value="UniProtKB-ARBA"/>
</dbReference>
<proteinExistence type="predicted"/>
<dbReference type="PANTHER" id="PTHR34384">
    <property type="entry name" value="L-2,3-DIAMINOPROPANOATE--CITRATE LIGASE"/>
    <property type="match status" value="1"/>
</dbReference>
<keyword evidence="4" id="KW-1185">Reference proteome</keyword>
<feature type="domain" description="Aerobactin siderophore biosynthesis IucA/IucC-like C-terminal" evidence="2">
    <location>
        <begin position="419"/>
        <end position="578"/>
    </location>
</feature>
<dbReference type="OMA" id="FVHNHIQ"/>
<dbReference type="Pfam" id="PF04183">
    <property type="entry name" value="IucA_IucC"/>
    <property type="match status" value="1"/>
</dbReference>
<dbReference type="eggNOG" id="ENOG502RX6M">
    <property type="taxonomic scope" value="Eukaryota"/>
</dbReference>
<dbReference type="Proteomes" id="UP000054350">
    <property type="component" value="Unassembled WGS sequence"/>
</dbReference>
<evidence type="ECO:0000313" key="4">
    <source>
        <dbReference type="Proteomes" id="UP000054350"/>
    </source>
</evidence>
<feature type="domain" description="Aerobactin siderophore biosynthesis IucA/IucC N-terminal" evidence="1">
    <location>
        <begin position="169"/>
        <end position="390"/>
    </location>
</feature>
<name>A0A0L0TE41_ALLM3</name>
<dbReference type="VEuPathDB" id="FungiDB:AMAG_17172"/>
<dbReference type="OrthoDB" id="2117718at2759"/>
<dbReference type="InterPro" id="IPR037455">
    <property type="entry name" value="LucA/IucC-like"/>
</dbReference>
<dbReference type="GO" id="GO:0019290">
    <property type="term" value="P:siderophore biosynthetic process"/>
    <property type="evidence" value="ECO:0007669"/>
    <property type="project" value="InterPro"/>
</dbReference>
<dbReference type="AlphaFoldDB" id="A0A0L0TE41"/>
<organism evidence="3 4">
    <name type="scientific">Allomyces macrogynus (strain ATCC 38327)</name>
    <name type="common">Allomyces javanicus var. macrogynus</name>
    <dbReference type="NCBI Taxonomy" id="578462"/>
    <lineage>
        <taxon>Eukaryota</taxon>
        <taxon>Fungi</taxon>
        <taxon>Fungi incertae sedis</taxon>
        <taxon>Blastocladiomycota</taxon>
        <taxon>Blastocladiomycetes</taxon>
        <taxon>Blastocladiales</taxon>
        <taxon>Blastocladiaceae</taxon>
        <taxon>Allomyces</taxon>
    </lineage>
</organism>
<reference evidence="3 4" key="1">
    <citation type="submission" date="2009-11" db="EMBL/GenBank/DDBJ databases">
        <title>Annotation of Allomyces macrogynus ATCC 38327.</title>
        <authorList>
            <consortium name="The Broad Institute Genome Sequencing Platform"/>
            <person name="Russ C."/>
            <person name="Cuomo C."/>
            <person name="Burger G."/>
            <person name="Gray M.W."/>
            <person name="Holland P.W.H."/>
            <person name="King N."/>
            <person name="Lang F.B.F."/>
            <person name="Roger A.J."/>
            <person name="Ruiz-Trillo I."/>
            <person name="Young S.K."/>
            <person name="Zeng Q."/>
            <person name="Gargeya S."/>
            <person name="Fitzgerald M."/>
            <person name="Haas B."/>
            <person name="Abouelleil A."/>
            <person name="Alvarado L."/>
            <person name="Arachchi H.M."/>
            <person name="Berlin A."/>
            <person name="Chapman S.B."/>
            <person name="Gearin G."/>
            <person name="Goldberg J."/>
            <person name="Griggs A."/>
            <person name="Gujja S."/>
            <person name="Hansen M."/>
            <person name="Heiman D."/>
            <person name="Howarth C."/>
            <person name="Larimer J."/>
            <person name="Lui A."/>
            <person name="MacDonald P.J.P."/>
            <person name="McCowen C."/>
            <person name="Montmayeur A."/>
            <person name="Murphy C."/>
            <person name="Neiman D."/>
            <person name="Pearson M."/>
            <person name="Priest M."/>
            <person name="Roberts A."/>
            <person name="Saif S."/>
            <person name="Shea T."/>
            <person name="Sisk P."/>
            <person name="Stolte C."/>
            <person name="Sykes S."/>
            <person name="Wortman J."/>
            <person name="Nusbaum C."/>
            <person name="Birren B."/>
        </authorList>
    </citation>
    <scope>NUCLEOTIDE SEQUENCE [LARGE SCALE GENOMIC DNA]</scope>
    <source>
        <strain evidence="3 4">ATCC 38327</strain>
    </source>
</reference>
<dbReference type="EMBL" id="GG745385">
    <property type="protein sequence ID" value="KNE72940.1"/>
    <property type="molecule type" value="Genomic_DNA"/>
</dbReference>
<evidence type="ECO:0000259" key="2">
    <source>
        <dbReference type="Pfam" id="PF06276"/>
    </source>
</evidence>
<evidence type="ECO:0000313" key="3">
    <source>
        <dbReference type="EMBL" id="KNE72940.1"/>
    </source>
</evidence>
<accession>A0A0L0TE41</accession>
<evidence type="ECO:0000259" key="1">
    <source>
        <dbReference type="Pfam" id="PF04183"/>
    </source>
</evidence>
<evidence type="ECO:0008006" key="5">
    <source>
        <dbReference type="Google" id="ProtNLM"/>
    </source>
</evidence>